<dbReference type="EMBL" id="DVIU01000033">
    <property type="protein sequence ID" value="HIS35299.1"/>
    <property type="molecule type" value="Genomic_DNA"/>
</dbReference>
<dbReference type="SUPFAM" id="SSF55681">
    <property type="entry name" value="Class II aaRS and biotin synthetases"/>
    <property type="match status" value="1"/>
</dbReference>
<dbReference type="Gene3D" id="3.30.930.10">
    <property type="entry name" value="Bira Bifunctional Protein, Domain 2"/>
    <property type="match status" value="1"/>
</dbReference>
<gene>
    <name evidence="2" type="ORF">IAC10_01520</name>
</gene>
<evidence type="ECO:0000259" key="1">
    <source>
        <dbReference type="PROSITE" id="PS51733"/>
    </source>
</evidence>
<dbReference type="AlphaFoldDB" id="A0A9D1JMA2"/>
<comment type="caution">
    <text evidence="2">The sequence shown here is derived from an EMBL/GenBank/DDBJ whole genome shotgun (WGS) entry which is preliminary data.</text>
</comment>
<keyword evidence="2" id="KW-0436">Ligase</keyword>
<feature type="domain" description="BPL/LPL catalytic" evidence="1">
    <location>
        <begin position="30"/>
        <end position="217"/>
    </location>
</feature>
<proteinExistence type="predicted"/>
<dbReference type="InterPro" id="IPR050664">
    <property type="entry name" value="Octanoyltrans_LipM/LipL"/>
</dbReference>
<dbReference type="PANTHER" id="PTHR43679">
    <property type="entry name" value="OCTANOYLTRANSFERASE LIPM-RELATED"/>
    <property type="match status" value="1"/>
</dbReference>
<dbReference type="Proteomes" id="UP000823928">
    <property type="component" value="Unassembled WGS sequence"/>
</dbReference>
<dbReference type="CDD" id="cd16443">
    <property type="entry name" value="LplA"/>
    <property type="match status" value="1"/>
</dbReference>
<accession>A0A9D1JMA2</accession>
<reference evidence="2" key="2">
    <citation type="journal article" date="2021" name="PeerJ">
        <title>Extensive microbial diversity within the chicken gut microbiome revealed by metagenomics and culture.</title>
        <authorList>
            <person name="Gilroy R."/>
            <person name="Ravi A."/>
            <person name="Getino M."/>
            <person name="Pursley I."/>
            <person name="Horton D.L."/>
            <person name="Alikhan N.F."/>
            <person name="Baker D."/>
            <person name="Gharbi K."/>
            <person name="Hall N."/>
            <person name="Watson M."/>
            <person name="Adriaenssens E.M."/>
            <person name="Foster-Nyarko E."/>
            <person name="Jarju S."/>
            <person name="Secka A."/>
            <person name="Antonio M."/>
            <person name="Oren A."/>
            <person name="Chaudhuri R.R."/>
            <person name="La Ragione R."/>
            <person name="Hildebrand F."/>
            <person name="Pallen M.J."/>
        </authorList>
    </citation>
    <scope>NUCLEOTIDE SEQUENCE</scope>
    <source>
        <strain evidence="2">6276</strain>
    </source>
</reference>
<dbReference type="InterPro" id="IPR045864">
    <property type="entry name" value="aa-tRNA-synth_II/BPL/LPL"/>
</dbReference>
<reference evidence="2" key="1">
    <citation type="submission" date="2020-10" db="EMBL/GenBank/DDBJ databases">
        <authorList>
            <person name="Gilroy R."/>
        </authorList>
    </citation>
    <scope>NUCLEOTIDE SEQUENCE</scope>
    <source>
        <strain evidence="2">6276</strain>
    </source>
</reference>
<dbReference type="PROSITE" id="PS51733">
    <property type="entry name" value="BPL_LPL_CATALYTIC"/>
    <property type="match status" value="1"/>
</dbReference>
<dbReference type="Pfam" id="PF21948">
    <property type="entry name" value="LplA-B_cat"/>
    <property type="match status" value="1"/>
</dbReference>
<dbReference type="PANTHER" id="PTHR43679:SF2">
    <property type="entry name" value="OCTANOYL-[GCVH]:PROTEIN N-OCTANOYLTRANSFERASE"/>
    <property type="match status" value="1"/>
</dbReference>
<dbReference type="GO" id="GO:0016874">
    <property type="term" value="F:ligase activity"/>
    <property type="evidence" value="ECO:0007669"/>
    <property type="project" value="UniProtKB-KW"/>
</dbReference>
<name>A0A9D1JMA2_9BACT</name>
<organism evidence="2 3">
    <name type="scientific">Candidatus Scatousia excrementigallinarum</name>
    <dbReference type="NCBI Taxonomy" id="2840935"/>
    <lineage>
        <taxon>Bacteria</taxon>
        <taxon>Candidatus Scatousia</taxon>
    </lineage>
</organism>
<sequence>MIKFIPFEVLTGAENMQKDSDLLDFAISEKLDYPVFRLYGWRPACISLGRNQQDSFIDKQFLKDTGIDLVKRLTGGRALLHDDEITYSFICPVSYLKHGENVTKSYIEISHLLIEKFAKLGIELDFGGTKQINTKFDYCMLISTGADLCYKGKKLIGSAQCRKEGYILQHGSILYDYNRELLEKIFHENVSTESITSIKKINPSLSKQDIIDVFSEM</sequence>
<evidence type="ECO:0000313" key="2">
    <source>
        <dbReference type="EMBL" id="HIS35299.1"/>
    </source>
</evidence>
<protein>
    <submittedName>
        <fullName evidence="2">Lipoate--protein ligase family protein</fullName>
    </submittedName>
</protein>
<evidence type="ECO:0000313" key="3">
    <source>
        <dbReference type="Proteomes" id="UP000823928"/>
    </source>
</evidence>
<dbReference type="InterPro" id="IPR004143">
    <property type="entry name" value="BPL_LPL_catalytic"/>
</dbReference>